<reference evidence="1" key="3">
    <citation type="submission" date="2025-09" db="UniProtKB">
        <authorList>
            <consortium name="Ensembl"/>
        </authorList>
    </citation>
    <scope>IDENTIFICATION</scope>
</reference>
<sequence>YRFFQFFCFLFSGLKLNKRKSMVLTKNMSKEKKGELFKLAGLQVVDRIQYLGLIITGKNSQLMKNNYEQKWKEVKKDLENWKHLKLSLLGRISVIKMNVLPKLIYLFQALPIIRNLSIFNTWHKDISKFIWQNKKPRIKRINLIDEKKKGWLLELDIGEPKRWVRLEKLMNGWEYGSCLIGKIGNKDLKNIKGGPLTSTMECWRKWQNKLPINKIDKLPIGALENRKPQLYRNMIKNLEQHGITKIEDLLKSDGTVIQWEEIKDKCGQGNWLQWGGLSKKITDWKNKETPESDLDKIIKWKVEKEKGIMGYIYKIIMEKQYNTKYTLIEIWKEDLNCNEREIEKWIKSINKMIYL</sequence>
<evidence type="ECO:0000313" key="2">
    <source>
        <dbReference type="Proteomes" id="UP000001646"/>
    </source>
</evidence>
<keyword evidence="2" id="KW-1185">Reference proteome</keyword>
<reference evidence="1" key="2">
    <citation type="submission" date="2025-08" db="UniProtKB">
        <authorList>
            <consortium name="Ensembl"/>
        </authorList>
    </citation>
    <scope>IDENTIFICATION</scope>
</reference>
<dbReference type="Ensembl" id="ENSACAT00000016400.3">
    <property type="protein sequence ID" value="ENSACAP00000019397.2"/>
    <property type="gene ID" value="ENSACAG00000016370.3"/>
</dbReference>
<dbReference type="Proteomes" id="UP000001646">
    <property type="component" value="Chromosome 3"/>
</dbReference>
<reference evidence="1 2" key="1">
    <citation type="submission" date="2009-12" db="EMBL/GenBank/DDBJ databases">
        <title>The Genome Sequence of Anolis carolinensis (Green Anole Lizard).</title>
        <authorList>
            <consortium name="The Genome Sequencing Platform"/>
            <person name="Di Palma F."/>
            <person name="Alfoldi J."/>
            <person name="Heiman D."/>
            <person name="Young S."/>
            <person name="Grabherr M."/>
            <person name="Johnson J."/>
            <person name="Lander E.S."/>
            <person name="Lindblad-Toh K."/>
        </authorList>
    </citation>
    <scope>NUCLEOTIDE SEQUENCE [LARGE SCALE GENOMIC DNA]</scope>
    <source>
        <strain evidence="1 2">JBL SC #1</strain>
    </source>
</reference>
<evidence type="ECO:0008006" key="3">
    <source>
        <dbReference type="Google" id="ProtNLM"/>
    </source>
</evidence>
<organism evidence="1 2">
    <name type="scientific">Anolis carolinensis</name>
    <name type="common">Green anole</name>
    <name type="synonym">American chameleon</name>
    <dbReference type="NCBI Taxonomy" id="28377"/>
    <lineage>
        <taxon>Eukaryota</taxon>
        <taxon>Metazoa</taxon>
        <taxon>Chordata</taxon>
        <taxon>Craniata</taxon>
        <taxon>Vertebrata</taxon>
        <taxon>Euteleostomi</taxon>
        <taxon>Lepidosauria</taxon>
        <taxon>Squamata</taxon>
        <taxon>Bifurcata</taxon>
        <taxon>Unidentata</taxon>
        <taxon>Episquamata</taxon>
        <taxon>Toxicofera</taxon>
        <taxon>Iguania</taxon>
        <taxon>Dactyloidae</taxon>
        <taxon>Anolis</taxon>
    </lineage>
</organism>
<dbReference type="InParanoid" id="G1KWK4"/>
<dbReference type="HOGENOM" id="CLU_000680_9_0_1"/>
<dbReference type="STRING" id="28377.ENSACAP00000019397"/>
<protein>
    <recommendedName>
        <fullName evidence="3">Reverse transcriptase domain-containing protein</fullName>
    </recommendedName>
</protein>
<evidence type="ECO:0000313" key="1">
    <source>
        <dbReference type="Ensembl" id="ENSACAP00000019397.2"/>
    </source>
</evidence>
<name>G1KWK4_ANOCA</name>
<dbReference type="AlphaFoldDB" id="G1KWK4"/>
<proteinExistence type="predicted"/>
<dbReference type="eggNOG" id="ENOG502S4G3">
    <property type="taxonomic scope" value="Eukaryota"/>
</dbReference>
<dbReference type="PANTHER" id="PTHR31635">
    <property type="entry name" value="REVERSE TRANSCRIPTASE DOMAIN-CONTAINING PROTEIN-RELATED"/>
    <property type="match status" value="1"/>
</dbReference>
<accession>G1KWK4</accession>
<dbReference type="PANTHER" id="PTHR31635:SF196">
    <property type="entry name" value="REVERSE TRANSCRIPTASE DOMAIN-CONTAINING PROTEIN-RELATED"/>
    <property type="match status" value="1"/>
</dbReference>
<dbReference type="GeneTree" id="ENSGT01150000286916"/>